<dbReference type="Proteomes" id="UP000037696">
    <property type="component" value="Unassembled WGS sequence"/>
</dbReference>
<accession>A0A0M8PAL1</accession>
<keyword evidence="1" id="KW-1133">Transmembrane helix</keyword>
<comment type="caution">
    <text evidence="2">The sequence shown here is derived from an EMBL/GenBank/DDBJ whole genome shotgun (WGS) entry which is preliminary data.</text>
</comment>
<keyword evidence="1" id="KW-0472">Membrane</keyword>
<organism evidence="2 3">
    <name type="scientific">Penicillium nordicum</name>
    <dbReference type="NCBI Taxonomy" id="229535"/>
    <lineage>
        <taxon>Eukaryota</taxon>
        <taxon>Fungi</taxon>
        <taxon>Dikarya</taxon>
        <taxon>Ascomycota</taxon>
        <taxon>Pezizomycotina</taxon>
        <taxon>Eurotiomycetes</taxon>
        <taxon>Eurotiomycetidae</taxon>
        <taxon>Eurotiales</taxon>
        <taxon>Aspergillaceae</taxon>
        <taxon>Penicillium</taxon>
    </lineage>
</organism>
<feature type="transmembrane region" description="Helical" evidence="1">
    <location>
        <begin position="242"/>
        <end position="263"/>
    </location>
</feature>
<sequence>MPADMRQSPWSSTRDRQDFSEELYVNITYGRVSSTEHSLDRYIVKIVVNTTAGYLELPNYSNGGKAGPLLEKRPNCTDDNNCEIQYSEHTQRPPKNAHTRLIRPRLLLRSMVPVKTTFPGRWNPWIWVFRPSCLSQHGTTGWTFPKPGRISGLRNLTSKEYPAIVPFPCGFNGAQTAEEAIHQWLAVFRQVSIGRLENAFNAAAFLANQAWMEFGNEDFSFRMDVYWDMGKDTSIPTFSVDGIVTVSILLGLYLFILIGLGFYSTRSPRWTEQFYSFAMMRIGASVADDVRPFTCGCWVEPCCRSG</sequence>
<keyword evidence="3" id="KW-1185">Reference proteome</keyword>
<keyword evidence="1" id="KW-0812">Transmembrane</keyword>
<evidence type="ECO:0000313" key="2">
    <source>
        <dbReference type="EMBL" id="KOS48666.1"/>
    </source>
</evidence>
<proteinExistence type="predicted"/>
<evidence type="ECO:0000256" key="1">
    <source>
        <dbReference type="SAM" id="Phobius"/>
    </source>
</evidence>
<reference evidence="2 3" key="1">
    <citation type="submission" date="2015-08" db="EMBL/GenBank/DDBJ databases">
        <title>Genome sequencing of Penicillium nordicum.</title>
        <authorList>
            <person name="Nguyen H.D."/>
            <person name="Seifert K.A."/>
        </authorList>
    </citation>
    <scope>NUCLEOTIDE SEQUENCE [LARGE SCALE GENOMIC DNA]</scope>
    <source>
        <strain evidence="2 3">DAOMC 185683</strain>
    </source>
</reference>
<name>A0A0M8PAL1_9EURO</name>
<dbReference type="OrthoDB" id="5381672at2759"/>
<gene>
    <name evidence="2" type="ORF">ACN38_g424</name>
</gene>
<dbReference type="AlphaFoldDB" id="A0A0M8PAL1"/>
<evidence type="ECO:0000313" key="3">
    <source>
        <dbReference type="Proteomes" id="UP000037696"/>
    </source>
</evidence>
<dbReference type="EMBL" id="LHQQ01000003">
    <property type="protein sequence ID" value="KOS48666.1"/>
    <property type="molecule type" value="Genomic_DNA"/>
</dbReference>
<protein>
    <submittedName>
        <fullName evidence="2">Uncharacterized protein</fullName>
    </submittedName>
</protein>